<dbReference type="CDD" id="cd00761">
    <property type="entry name" value="Glyco_tranf_GTA_type"/>
    <property type="match status" value="1"/>
</dbReference>
<accession>F8A179</accession>
<dbReference type="SUPFAM" id="SSF53448">
    <property type="entry name" value="Nucleotide-diphospho-sugar transferases"/>
    <property type="match status" value="1"/>
</dbReference>
<dbReference type="InterPro" id="IPR029044">
    <property type="entry name" value="Nucleotide-diphossugar_trans"/>
</dbReference>
<feature type="compositionally biased region" description="Low complexity" evidence="1">
    <location>
        <begin position="32"/>
        <end position="43"/>
    </location>
</feature>
<keyword evidence="4" id="KW-1185">Reference proteome</keyword>
<dbReference type="KEGG" id="cga:Celgi_1107"/>
<feature type="domain" description="Glycosyltransferase 2-like" evidence="2">
    <location>
        <begin position="332"/>
        <end position="443"/>
    </location>
</feature>
<feature type="region of interest" description="Disordered" evidence="1">
    <location>
        <begin position="32"/>
        <end position="51"/>
    </location>
</feature>
<dbReference type="eggNOG" id="COG0463">
    <property type="taxonomic scope" value="Bacteria"/>
</dbReference>
<evidence type="ECO:0000313" key="4">
    <source>
        <dbReference type="Proteomes" id="UP000000485"/>
    </source>
</evidence>
<dbReference type="HOGENOM" id="CLU_015963_0_0_11"/>
<evidence type="ECO:0000313" key="3">
    <source>
        <dbReference type="EMBL" id="AEI11626.1"/>
    </source>
</evidence>
<name>F8A179_CELGA</name>
<protein>
    <recommendedName>
        <fullName evidence="2">Glycosyltransferase 2-like domain-containing protein</fullName>
    </recommendedName>
</protein>
<dbReference type="Proteomes" id="UP000000485">
    <property type="component" value="Chromosome"/>
</dbReference>
<dbReference type="Gene3D" id="3.90.550.10">
    <property type="entry name" value="Spore Coat Polysaccharide Biosynthesis Protein SpsA, Chain A"/>
    <property type="match status" value="1"/>
</dbReference>
<sequence length="555" mass="58592">MTDAARGGARTLAPARPARRWLAAAARVAGEQRAGRDVAVPGPDVRRGGPPRPEVVVVVASDRLADLLEPEWAQRRAAAQDATVLGTHLSGADALVLEWSGGPGSAHDVTADEAAAVLAAARALRVPALVWDTVRAAGDRPLAPAGATVVGADDAARVAAYGARGDATVELGSTFSARRDGARVRLRPGAAHRHEGAQAEADAALVAALDAHHAARPRPSDGRTWRATVLTGDASRDVVTPGLLRSAAAGSVVVTTSAAVAGRVPGVLAVDGADDARWTLAALDRHAELRDRHAHRARRAALAGWSATVRAGQLLDAAGLGATTVPSVSAVVATMRPDRLDDVLDAIARQRHPAVELVLVTHGFEVGREDLAARAAARGLEHVRAVAADASLTLGACMNLGVDAADGTYVAKMDDDNYYGQHYLADLVATFGCTAAQVVGKWAHLTYLESTRAALLRFPAVEHRYTRLVQGGTIVVERELARAVRFEDLPRRVDTTFLDKVRDRGGRVYAADRFGFVSVRTARTAEHTWRVTDAELLAKPSRLLFYGEPWEYADV</sequence>
<evidence type="ECO:0000259" key="2">
    <source>
        <dbReference type="Pfam" id="PF00535"/>
    </source>
</evidence>
<dbReference type="AlphaFoldDB" id="F8A179"/>
<dbReference type="Pfam" id="PF00535">
    <property type="entry name" value="Glycos_transf_2"/>
    <property type="match status" value="1"/>
</dbReference>
<dbReference type="EMBL" id="CP002665">
    <property type="protein sequence ID" value="AEI11626.1"/>
    <property type="molecule type" value="Genomic_DNA"/>
</dbReference>
<dbReference type="STRING" id="593907.Celgi_1107"/>
<gene>
    <name evidence="3" type="ordered locus">Celgi_1107</name>
</gene>
<proteinExistence type="predicted"/>
<reference evidence="4" key="1">
    <citation type="submission" date="2011-04" db="EMBL/GenBank/DDBJ databases">
        <title>Complete sequence of Cellvibrio gilvus ATCC 13127.</title>
        <authorList>
            <person name="Lucas S."/>
            <person name="Han J."/>
            <person name="Lapidus A."/>
            <person name="Cheng J.-F."/>
            <person name="Goodwin L."/>
            <person name="Pitluck S."/>
            <person name="Peters L."/>
            <person name="Munk A."/>
            <person name="Detter J.C."/>
            <person name="Han C."/>
            <person name="Tapia R."/>
            <person name="Land M."/>
            <person name="Hauser L."/>
            <person name="Kyrpides N."/>
            <person name="Ivanova N."/>
            <person name="Ovchinnikova G."/>
            <person name="Pagani I."/>
            <person name="Mead D."/>
            <person name="Brumm P."/>
            <person name="Woyke T."/>
        </authorList>
    </citation>
    <scope>NUCLEOTIDE SEQUENCE [LARGE SCALE GENOMIC DNA]</scope>
    <source>
        <strain evidence="4">ATCC 13127 / NRRL B-14078</strain>
    </source>
</reference>
<evidence type="ECO:0000256" key="1">
    <source>
        <dbReference type="SAM" id="MobiDB-lite"/>
    </source>
</evidence>
<dbReference type="RefSeq" id="WP_013883145.1">
    <property type="nucleotide sequence ID" value="NC_015671.1"/>
</dbReference>
<organism evidence="3 4">
    <name type="scientific">Cellulomonas gilvus (strain ATCC 13127 / NRRL B-14078)</name>
    <name type="common">Cellvibrio gilvus</name>
    <dbReference type="NCBI Taxonomy" id="593907"/>
    <lineage>
        <taxon>Bacteria</taxon>
        <taxon>Bacillati</taxon>
        <taxon>Actinomycetota</taxon>
        <taxon>Actinomycetes</taxon>
        <taxon>Micrococcales</taxon>
        <taxon>Cellulomonadaceae</taxon>
        <taxon>Cellulomonas</taxon>
    </lineage>
</organism>
<dbReference type="InterPro" id="IPR001173">
    <property type="entry name" value="Glyco_trans_2-like"/>
</dbReference>